<dbReference type="FunFam" id="1.20.1560.10:FF:000066">
    <property type="entry name" value="ABC multidrug transporter (Eurofung)"/>
    <property type="match status" value="1"/>
</dbReference>
<evidence type="ECO:0000256" key="6">
    <source>
        <dbReference type="ARBA" id="ARBA00022840"/>
    </source>
</evidence>
<feature type="transmembrane region" description="Helical" evidence="10">
    <location>
        <begin position="933"/>
        <end position="962"/>
    </location>
</feature>
<dbReference type="Proteomes" id="UP000481288">
    <property type="component" value="Unassembled WGS sequence"/>
</dbReference>
<evidence type="ECO:0000256" key="2">
    <source>
        <dbReference type="ARBA" id="ARBA00022448"/>
    </source>
</evidence>
<evidence type="ECO:0000256" key="10">
    <source>
        <dbReference type="SAM" id="Phobius"/>
    </source>
</evidence>
<dbReference type="InterPro" id="IPR056227">
    <property type="entry name" value="TMD0_ABC"/>
</dbReference>
<dbReference type="Pfam" id="PF24357">
    <property type="entry name" value="TMD0_ABC"/>
    <property type="match status" value="1"/>
</dbReference>
<feature type="transmembrane region" description="Helical" evidence="10">
    <location>
        <begin position="889"/>
        <end position="912"/>
    </location>
</feature>
<feature type="transmembrane region" description="Helical" evidence="10">
    <location>
        <begin position="37"/>
        <end position="58"/>
    </location>
</feature>
<dbReference type="GO" id="GO:0140359">
    <property type="term" value="F:ABC-type transporter activity"/>
    <property type="evidence" value="ECO:0007669"/>
    <property type="project" value="InterPro"/>
</dbReference>
<dbReference type="InterPro" id="IPR017871">
    <property type="entry name" value="ABC_transporter-like_CS"/>
</dbReference>
<feature type="compositionally biased region" description="Low complexity" evidence="9">
    <location>
        <begin position="856"/>
        <end position="869"/>
    </location>
</feature>
<keyword evidence="4 10" id="KW-0812">Transmembrane</keyword>
<keyword evidence="2" id="KW-0813">Transport</keyword>
<dbReference type="EMBL" id="QGMG01000362">
    <property type="protein sequence ID" value="TVY54221.1"/>
    <property type="molecule type" value="Genomic_DNA"/>
</dbReference>
<feature type="domain" description="ABC transporter" evidence="11">
    <location>
        <begin position="618"/>
        <end position="843"/>
    </location>
</feature>
<proteinExistence type="predicted"/>
<feature type="region of interest" description="Disordered" evidence="9">
    <location>
        <begin position="579"/>
        <end position="600"/>
    </location>
</feature>
<evidence type="ECO:0000256" key="8">
    <source>
        <dbReference type="ARBA" id="ARBA00023136"/>
    </source>
</evidence>
<accession>A0A7D8UPE3</accession>
<evidence type="ECO:0000256" key="9">
    <source>
        <dbReference type="SAM" id="MobiDB-lite"/>
    </source>
</evidence>
<comment type="caution">
    <text evidence="13">The sequence shown here is derived from an EMBL/GenBank/DDBJ whole genome shotgun (WGS) entry which is preliminary data.</text>
</comment>
<dbReference type="FunFam" id="1.20.1560.10:FF:000055">
    <property type="entry name" value="ABC multidrug transporter (Eurofung)"/>
    <property type="match status" value="1"/>
</dbReference>
<name>A0A7D8UPE3_9HELO</name>
<sequence length="1450" mass="158414">MESHGLNISSKRDTADIAFGPERDDVFDFTLLFEQSIFGILPSTLFILISIARVTSLWQVKTCVRAGWLLWAKLAAVTTLICLRIALVALWTLPGTIRTPVSLASSALNLVESFVIIVLSYTEHRRSIRPSTLLVSYLTLSILLDLAQTRTLFLRSPDSGSIHALFTTSLATKLALGCLEELQKRSLVTDNTKDLALEATSGPINRSVFWWLNWLFLRGFKGLLQVRDLGSIGNKFDSAELLAKLDTVWHVSDKRGRHVLIKASFCAFKVAFLAPVVPRLCLAGFGFAQPFLINRVVSFVGDSDRGTDQRNAGGNADGLIGATCLVYLGLALITILRGSLVPLIFKKTTNLDTTFAKEGAAVTLMSTDVDGIATGIQLMHEIWASVVELFVAVYLLERQIGPACFLVVIPTVVCMCVASVSVIATNYATDGIGPARAMWNHAIQKRVSSTSSMLTQIKGLKMMGLTDYIAKSIQDLRASELELSKISRAFIVKIVLIANFSDQATPAVVITAAVFWTKSDEFSASEAFTALSIVVLVTSPMANLMGSIPNFKASVACFDRIQAFLALESHEDKRIDTIGETQSPSARESDHSVSLQRQEHSDIELSSIRKPHATRLVLEHADFTLKSQTEPVLQGITVSLPKSSCTMLAGPVGCGKSSLFRGILGEIRLSGGTVRVEDVGASIAYCDQTAWLRNISIRDNIIGPGKFDERWYASVCHACALNGDISQFTLGDKSLVGSGGITLSGGQRQRVAIARALYARRAIVLLDDVFSALDSVTSRTVFNCVLGILRKQGATVLLATNAIHQLPFADNIIVLETSGRIAQTGSFAELQAQDGYVRSLALKTRSSHEIEDMQNADTDTTADSAAAKAAGEDESDFTRQTGDRSLYKFYLKSTGIPLSLGFLLIAICCVGVKQMSIVWVRIWTEHGVDQDRGAYFSGYIVFATATVILTGVVGWFVTFLIIPKSAKYLHWLLLDAVVGAPLWYFTTTDSGTILNRFSQDMTLIDQALPMAFFATAIDSLTLIANAAVIASGAQYVAAVIPFCIVALYPLQKYYLRTSRQLRHLDLESKSPLYTHFTETLNGVATIRAFGWQQGFQEENLRFLDQSQKPFYLLFCVQRWLNVVMDLFVTGIAIVLVSFAVRFTSTTSRGAIGLSMVTLIGFNNSLSRVIISWTNMETSLGAIARLRDFIRDTPREDSGVQILEAPVSWPSTGAIQINELTATYHLKDETVLRDVSLRIQPGQKVGICGRTGSGKSSLLLSLLKLLETQSGSITIDGLDLASVPSVVLRSHFTALPQDSVTLPGNLRKNLDPLETVGSDEILIDALSRAGMWETISCRGGLDADFESIGLSHGQKQLFCLARALLSKSPVVLLDEATSSVDHHSDEQAQKVLAEAFKEKTMLVVAHRLETIADLDLVVVMENGRIVEVGDPRELKRKPDSLFQTFWESRHS</sequence>
<feature type="transmembrane region" description="Helical" evidence="10">
    <location>
        <begin position="1007"/>
        <end position="1029"/>
    </location>
</feature>
<dbReference type="PROSITE" id="PS50929">
    <property type="entry name" value="ABC_TM1F"/>
    <property type="match status" value="2"/>
</dbReference>
<dbReference type="SMART" id="SM00382">
    <property type="entry name" value="AAA"/>
    <property type="match status" value="2"/>
</dbReference>
<feature type="compositionally biased region" description="Basic and acidic residues" evidence="9">
    <location>
        <begin position="587"/>
        <end position="600"/>
    </location>
</feature>
<reference evidence="13 14" key="1">
    <citation type="submission" date="2018-05" db="EMBL/GenBank/DDBJ databases">
        <title>Whole genome sequencing for identification of molecular markers to develop diagnostic detection tools for the regulated plant pathogen Lachnellula willkommii.</title>
        <authorList>
            <person name="Giroux E."/>
            <person name="Bilodeau G."/>
        </authorList>
    </citation>
    <scope>NUCLEOTIDE SEQUENCE [LARGE SCALE GENOMIC DNA]</scope>
    <source>
        <strain evidence="13 14">CBS 625.97</strain>
    </source>
</reference>
<comment type="subcellular location">
    <subcellularLocation>
        <location evidence="1">Cell membrane</location>
        <topology evidence="1">Multi-pass membrane protein</topology>
    </subcellularLocation>
</comment>
<dbReference type="SUPFAM" id="SSF52540">
    <property type="entry name" value="P-loop containing nucleoside triphosphate hydrolases"/>
    <property type="match status" value="2"/>
</dbReference>
<dbReference type="PANTHER" id="PTHR24223">
    <property type="entry name" value="ATP-BINDING CASSETTE SUB-FAMILY C"/>
    <property type="match status" value="1"/>
</dbReference>
<dbReference type="GO" id="GO:0005524">
    <property type="term" value="F:ATP binding"/>
    <property type="evidence" value="ECO:0007669"/>
    <property type="project" value="UniProtKB-KW"/>
</dbReference>
<evidence type="ECO:0000259" key="11">
    <source>
        <dbReference type="PROSITE" id="PS50893"/>
    </source>
</evidence>
<dbReference type="OrthoDB" id="6500128at2759"/>
<dbReference type="InterPro" id="IPR036640">
    <property type="entry name" value="ABC1_TM_sf"/>
</dbReference>
<dbReference type="InterPro" id="IPR003439">
    <property type="entry name" value="ABC_transporter-like_ATP-bd"/>
</dbReference>
<feature type="transmembrane region" description="Helical" evidence="10">
    <location>
        <begin position="1035"/>
        <end position="1055"/>
    </location>
</feature>
<keyword evidence="6" id="KW-0067">ATP-binding</keyword>
<keyword evidence="14" id="KW-1185">Reference proteome</keyword>
<dbReference type="PANTHER" id="PTHR24223:SF399">
    <property type="entry name" value="ABC TRANSPORTER ATNG"/>
    <property type="match status" value="1"/>
</dbReference>
<dbReference type="CDD" id="cd03250">
    <property type="entry name" value="ABCC_MRP_domain1"/>
    <property type="match status" value="1"/>
</dbReference>
<dbReference type="InterPro" id="IPR050173">
    <property type="entry name" value="ABC_transporter_C-like"/>
</dbReference>
<dbReference type="Pfam" id="PF00005">
    <property type="entry name" value="ABC_tran"/>
    <property type="match status" value="2"/>
</dbReference>
<dbReference type="GO" id="GO:0016887">
    <property type="term" value="F:ATP hydrolysis activity"/>
    <property type="evidence" value="ECO:0007669"/>
    <property type="project" value="InterPro"/>
</dbReference>
<feature type="transmembrane region" description="Helical" evidence="10">
    <location>
        <begin position="103"/>
        <end position="122"/>
    </location>
</feature>
<keyword evidence="3" id="KW-1003">Cell membrane</keyword>
<feature type="domain" description="ABC transporter" evidence="11">
    <location>
        <begin position="1214"/>
        <end position="1446"/>
    </location>
</feature>
<evidence type="ECO:0000256" key="3">
    <source>
        <dbReference type="ARBA" id="ARBA00022475"/>
    </source>
</evidence>
<dbReference type="InterPro" id="IPR003593">
    <property type="entry name" value="AAA+_ATPase"/>
</dbReference>
<dbReference type="SUPFAM" id="SSF90123">
    <property type="entry name" value="ABC transporter transmembrane region"/>
    <property type="match status" value="2"/>
</dbReference>
<evidence type="ECO:0000313" key="14">
    <source>
        <dbReference type="Proteomes" id="UP000481288"/>
    </source>
</evidence>
<dbReference type="PROSITE" id="PS00211">
    <property type="entry name" value="ABC_TRANSPORTER_1"/>
    <property type="match status" value="2"/>
</dbReference>
<keyword evidence="5" id="KW-0547">Nucleotide-binding</keyword>
<evidence type="ECO:0000256" key="5">
    <source>
        <dbReference type="ARBA" id="ARBA00022741"/>
    </source>
</evidence>
<keyword evidence="8 10" id="KW-0472">Membrane</keyword>
<dbReference type="InterPro" id="IPR044726">
    <property type="entry name" value="ABCC_6TM_D2"/>
</dbReference>
<feature type="region of interest" description="Disordered" evidence="9">
    <location>
        <begin position="851"/>
        <end position="878"/>
    </location>
</feature>
<feature type="transmembrane region" description="Helical" evidence="10">
    <location>
        <begin position="70"/>
        <end position="91"/>
    </location>
</feature>
<dbReference type="Pfam" id="PF00664">
    <property type="entry name" value="ABC_membrane"/>
    <property type="match status" value="2"/>
</dbReference>
<feature type="domain" description="ABC transmembrane type-1" evidence="12">
    <location>
        <begin position="900"/>
        <end position="1177"/>
    </location>
</feature>
<feature type="transmembrane region" description="Helical" evidence="10">
    <location>
        <begin position="319"/>
        <end position="345"/>
    </location>
</feature>
<feature type="transmembrane region" description="Helical" evidence="10">
    <location>
        <begin position="403"/>
        <end position="424"/>
    </location>
</feature>
<dbReference type="FunFam" id="3.40.50.300:FF:000838">
    <property type="entry name" value="ABC multidrug transporter (Eurofung)"/>
    <property type="match status" value="1"/>
</dbReference>
<dbReference type="InterPro" id="IPR027417">
    <property type="entry name" value="P-loop_NTPase"/>
</dbReference>
<keyword evidence="7 10" id="KW-1133">Transmembrane helix</keyword>
<evidence type="ECO:0000256" key="4">
    <source>
        <dbReference type="ARBA" id="ARBA00022692"/>
    </source>
</evidence>
<feature type="transmembrane region" description="Helical" evidence="10">
    <location>
        <begin position="968"/>
        <end position="986"/>
    </location>
</feature>
<dbReference type="PROSITE" id="PS50893">
    <property type="entry name" value="ABC_TRANSPORTER_2"/>
    <property type="match status" value="2"/>
</dbReference>
<gene>
    <name evidence="13" type="primary">FUM19_0</name>
    <name evidence="13" type="ORF">LCER1_G005898</name>
</gene>
<feature type="transmembrane region" description="Helical" evidence="10">
    <location>
        <begin position="1119"/>
        <end position="1140"/>
    </location>
</feature>
<protein>
    <submittedName>
        <fullName evidence="13">ABC transporter FUM19</fullName>
    </submittedName>
</protein>
<evidence type="ECO:0000313" key="13">
    <source>
        <dbReference type="EMBL" id="TVY54221.1"/>
    </source>
</evidence>
<evidence type="ECO:0000256" key="1">
    <source>
        <dbReference type="ARBA" id="ARBA00004651"/>
    </source>
</evidence>
<evidence type="ECO:0000259" key="12">
    <source>
        <dbReference type="PROSITE" id="PS50929"/>
    </source>
</evidence>
<dbReference type="Gene3D" id="3.40.50.300">
    <property type="entry name" value="P-loop containing nucleotide triphosphate hydrolases"/>
    <property type="match status" value="2"/>
</dbReference>
<dbReference type="GO" id="GO:0005886">
    <property type="term" value="C:plasma membrane"/>
    <property type="evidence" value="ECO:0007669"/>
    <property type="project" value="UniProtKB-SubCell"/>
</dbReference>
<dbReference type="Gene3D" id="1.20.1560.10">
    <property type="entry name" value="ABC transporter type 1, transmembrane domain"/>
    <property type="match status" value="2"/>
</dbReference>
<dbReference type="InterPro" id="IPR011527">
    <property type="entry name" value="ABC1_TM_dom"/>
</dbReference>
<feature type="domain" description="ABC transmembrane type-1" evidence="12">
    <location>
        <begin position="336"/>
        <end position="553"/>
    </location>
</feature>
<evidence type="ECO:0000256" key="7">
    <source>
        <dbReference type="ARBA" id="ARBA00022989"/>
    </source>
</evidence>
<dbReference type="CDD" id="cd18580">
    <property type="entry name" value="ABC_6TM_ABCC_D2"/>
    <property type="match status" value="1"/>
</dbReference>
<organism evidence="13 14">
    <name type="scientific">Lachnellula cervina</name>
    <dbReference type="NCBI Taxonomy" id="1316786"/>
    <lineage>
        <taxon>Eukaryota</taxon>
        <taxon>Fungi</taxon>
        <taxon>Dikarya</taxon>
        <taxon>Ascomycota</taxon>
        <taxon>Pezizomycotina</taxon>
        <taxon>Leotiomycetes</taxon>
        <taxon>Helotiales</taxon>
        <taxon>Lachnaceae</taxon>
        <taxon>Lachnellula</taxon>
    </lineage>
</organism>